<reference evidence="1 2" key="1">
    <citation type="submission" date="2023-09" db="EMBL/GenBank/DDBJ databases">
        <title>Pyrofollis japonicus gen. nov. sp. nov., a novel member of the family Pyrodictiaceae isolated from the Iheya North hydrothermal field.</title>
        <authorList>
            <person name="Miyazaki U."/>
            <person name="Sanari M."/>
            <person name="Tame A."/>
            <person name="Kitajima M."/>
            <person name="Okamoto A."/>
            <person name="Sawayama S."/>
            <person name="Miyazaki J."/>
            <person name="Takai K."/>
            <person name="Nakagawa S."/>
        </authorList>
    </citation>
    <scope>NUCLEOTIDE SEQUENCE [LARGE SCALE GENOMIC DNA]</scope>
    <source>
        <strain evidence="1 2">AV2</strain>
    </source>
</reference>
<dbReference type="Proteomes" id="UP001341135">
    <property type="component" value="Chromosome"/>
</dbReference>
<proteinExistence type="predicted"/>
<organism evidence="1 2">
    <name type="scientific">Pyrodictium abyssi</name>
    <dbReference type="NCBI Taxonomy" id="54256"/>
    <lineage>
        <taxon>Archaea</taxon>
        <taxon>Thermoproteota</taxon>
        <taxon>Thermoprotei</taxon>
        <taxon>Desulfurococcales</taxon>
        <taxon>Pyrodictiaceae</taxon>
        <taxon>Pyrodictium</taxon>
    </lineage>
</organism>
<name>A0ABM8ITP4_9CREN</name>
<dbReference type="EMBL" id="AP028907">
    <property type="protein sequence ID" value="BES80919.1"/>
    <property type="molecule type" value="Genomic_DNA"/>
</dbReference>
<gene>
    <name evidence="1" type="ORF">PABY_04860</name>
</gene>
<sequence length="318" mass="34686">MRNNLVLLSLAALVTSITALALLGAFASDYEYMTQPEWSIGEEGYSIEQEMPWDCWAEYKGEGFSYEEIREICGPILPEAVEPGSEEYSIMQNKCWHDCMNKTNNAQLCECACAGECWDQSMLSVEPSEEGWEPAEVESYTYSDEFPVEAETPSEEPEELTPIEGLGGEDWDEPGTGAGWGLGEASATVEPVSVATTDILRIQGSAGAADQLVKTGWLIVTPNTGVDVAKLVLTLTNADQLRGYFNQLDIVLAKSGTGGREIKAVFGIYEPTTVMVLDKNDLSSGAAFFDAIVYYEIREGALFDTLPLYIDIRVAGVS</sequence>
<keyword evidence="2" id="KW-1185">Reference proteome</keyword>
<dbReference type="RefSeq" id="WP_338251566.1">
    <property type="nucleotide sequence ID" value="NZ_AP028907.1"/>
</dbReference>
<protein>
    <recommendedName>
        <fullName evidence="3">Cohesin domain-containing protein</fullName>
    </recommendedName>
</protein>
<accession>A0ABM8ITP4</accession>
<evidence type="ECO:0000313" key="2">
    <source>
        <dbReference type="Proteomes" id="UP001341135"/>
    </source>
</evidence>
<dbReference type="GeneID" id="89288521"/>
<evidence type="ECO:0000313" key="1">
    <source>
        <dbReference type="EMBL" id="BES80919.1"/>
    </source>
</evidence>
<evidence type="ECO:0008006" key="3">
    <source>
        <dbReference type="Google" id="ProtNLM"/>
    </source>
</evidence>